<evidence type="ECO:0000256" key="3">
    <source>
        <dbReference type="ARBA" id="ARBA00022692"/>
    </source>
</evidence>
<dbReference type="SUPFAM" id="SSF144091">
    <property type="entry name" value="Rhomboid-like"/>
    <property type="match status" value="1"/>
</dbReference>
<dbReference type="InterPro" id="IPR035952">
    <property type="entry name" value="Rhomboid-like_sf"/>
</dbReference>
<feature type="domain" description="Peptidase S54 rhomboid" evidence="8">
    <location>
        <begin position="160"/>
        <end position="300"/>
    </location>
</feature>
<evidence type="ECO:0000256" key="5">
    <source>
        <dbReference type="ARBA" id="ARBA00022989"/>
    </source>
</evidence>
<dbReference type="Pfam" id="PF01694">
    <property type="entry name" value="Rhomboid"/>
    <property type="match status" value="1"/>
</dbReference>
<feature type="transmembrane region" description="Helical" evidence="7">
    <location>
        <begin position="311"/>
        <end position="330"/>
    </location>
</feature>
<feature type="transmembrane region" description="Helical" evidence="7">
    <location>
        <begin position="112"/>
        <end position="132"/>
    </location>
</feature>
<dbReference type="Proteomes" id="UP000004947">
    <property type="component" value="Unassembled WGS sequence"/>
</dbReference>
<dbReference type="InterPro" id="IPR022764">
    <property type="entry name" value="Peptidase_S54_rhomboid_dom"/>
</dbReference>
<proteinExistence type="inferred from homology"/>
<organism evidence="9 10">
    <name type="scientific">Lentisphaera araneosa HTCC2155</name>
    <dbReference type="NCBI Taxonomy" id="313628"/>
    <lineage>
        <taxon>Bacteria</taxon>
        <taxon>Pseudomonadati</taxon>
        <taxon>Lentisphaerota</taxon>
        <taxon>Lentisphaeria</taxon>
        <taxon>Lentisphaerales</taxon>
        <taxon>Lentisphaeraceae</taxon>
        <taxon>Lentisphaera</taxon>
    </lineage>
</organism>
<evidence type="ECO:0000313" key="10">
    <source>
        <dbReference type="Proteomes" id="UP000004947"/>
    </source>
</evidence>
<dbReference type="eggNOG" id="COG0705">
    <property type="taxonomic scope" value="Bacteria"/>
</dbReference>
<dbReference type="InterPro" id="IPR050925">
    <property type="entry name" value="Rhomboid_protease_S54"/>
</dbReference>
<dbReference type="EMBL" id="ABCK01000028">
    <property type="protein sequence ID" value="EDM25501.1"/>
    <property type="molecule type" value="Genomic_DNA"/>
</dbReference>
<dbReference type="PANTHER" id="PTHR43731:SF14">
    <property type="entry name" value="PRESENILIN-ASSOCIATED RHOMBOID-LIKE PROTEIN, MITOCHONDRIAL"/>
    <property type="match status" value="1"/>
</dbReference>
<evidence type="ECO:0000256" key="1">
    <source>
        <dbReference type="ARBA" id="ARBA00004141"/>
    </source>
</evidence>
<keyword evidence="3 7" id="KW-0812">Transmembrane</keyword>
<evidence type="ECO:0000259" key="8">
    <source>
        <dbReference type="Pfam" id="PF01694"/>
    </source>
</evidence>
<comment type="subcellular location">
    <subcellularLocation>
        <location evidence="1">Membrane</location>
        <topology evidence="1">Multi-pass membrane protein</topology>
    </subcellularLocation>
</comment>
<dbReference type="RefSeq" id="WP_007280657.1">
    <property type="nucleotide sequence ID" value="NZ_ABCK01000028.1"/>
</dbReference>
<dbReference type="OrthoDB" id="9778341at2"/>
<keyword evidence="5 7" id="KW-1133">Transmembrane helix</keyword>
<dbReference type="Gene3D" id="1.20.1540.10">
    <property type="entry name" value="Rhomboid-like"/>
    <property type="match status" value="1"/>
</dbReference>
<name>A6DS41_9BACT</name>
<dbReference type="GO" id="GO:0016020">
    <property type="term" value="C:membrane"/>
    <property type="evidence" value="ECO:0007669"/>
    <property type="project" value="UniProtKB-SubCell"/>
</dbReference>
<dbReference type="GO" id="GO:0004252">
    <property type="term" value="F:serine-type endopeptidase activity"/>
    <property type="evidence" value="ECO:0007669"/>
    <property type="project" value="InterPro"/>
</dbReference>
<gene>
    <name evidence="9" type="ORF">LNTAR_23569</name>
</gene>
<keyword evidence="4" id="KW-0378">Hydrolase</keyword>
<comment type="similarity">
    <text evidence="2">Belongs to the peptidase S54 family.</text>
</comment>
<keyword evidence="10" id="KW-1185">Reference proteome</keyword>
<feature type="transmembrane region" description="Helical" evidence="7">
    <location>
        <begin position="199"/>
        <end position="218"/>
    </location>
</feature>
<evidence type="ECO:0000256" key="6">
    <source>
        <dbReference type="ARBA" id="ARBA00023136"/>
    </source>
</evidence>
<dbReference type="AlphaFoldDB" id="A6DS41"/>
<feature type="transmembrane region" description="Helical" evidence="7">
    <location>
        <begin position="224"/>
        <end position="245"/>
    </location>
</feature>
<protein>
    <submittedName>
        <fullName evidence="9">Rhomboid-like protein</fullName>
    </submittedName>
</protein>
<dbReference type="PANTHER" id="PTHR43731">
    <property type="entry name" value="RHOMBOID PROTEASE"/>
    <property type="match status" value="1"/>
</dbReference>
<evidence type="ECO:0000256" key="2">
    <source>
        <dbReference type="ARBA" id="ARBA00009045"/>
    </source>
</evidence>
<dbReference type="STRING" id="313628.LNTAR_23569"/>
<comment type="caution">
    <text evidence="9">The sequence shown here is derived from an EMBL/GenBank/DDBJ whole genome shotgun (WGS) entry which is preliminary data.</text>
</comment>
<evidence type="ECO:0000256" key="7">
    <source>
        <dbReference type="SAM" id="Phobius"/>
    </source>
</evidence>
<sequence>MDYLVSKQVKVLVNIEGSMREISASLQYYSNYLLLVMADRDIRIPLSDIDTLQLQANELRIRINSAQGPQTFAMVFENKDEAKDLMSYLPLQKEAQESQSFMQNLDFSAKKTPVTTVIIALNIIVFFLMYGIEKLNIIQPKNLDVFIQWGSNRIFETIDEPWRLFTCAFIHFGLLHIACNMYFLHAIGRLSEKLLGPRFYFIIYIFSAFTGSLASLLWNSDGVISAGASGAVFGVVGMVGAFLVMRRDDVPPTAFKNLKNSMVQIVVLNFLFGTLVPGIDNAAHFGGLLGGFIGAAIMSRSLDPQKRTAQFIPKLILGLVCLPLICVGIWKSGLIQKKPIVTLNKISISWYDKKVLHLKGVNRHLTSFINGESTVDEMKKGIETHNVFWKHLLKQINSIEHDPKSRNYAEIIRIQKACEFQIQFQKEVLLYTDDKKKMNLFKIDKQKEWFRLLQ</sequence>
<evidence type="ECO:0000313" key="9">
    <source>
        <dbReference type="EMBL" id="EDM25501.1"/>
    </source>
</evidence>
<reference evidence="9 10" key="1">
    <citation type="journal article" date="2010" name="J. Bacteriol.">
        <title>Genome sequence of Lentisphaera araneosa HTCC2155T, the type species of the order Lentisphaerales in the phylum Lentisphaerae.</title>
        <authorList>
            <person name="Thrash J.C."/>
            <person name="Cho J.C."/>
            <person name="Vergin K.L."/>
            <person name="Morris R.M."/>
            <person name="Giovannoni S.J."/>
        </authorList>
    </citation>
    <scope>NUCLEOTIDE SEQUENCE [LARGE SCALE GENOMIC DNA]</scope>
    <source>
        <strain evidence="9 10">HTCC2155</strain>
    </source>
</reference>
<feature type="transmembrane region" description="Helical" evidence="7">
    <location>
        <begin position="162"/>
        <end position="187"/>
    </location>
</feature>
<keyword evidence="6 7" id="KW-0472">Membrane</keyword>
<evidence type="ECO:0000256" key="4">
    <source>
        <dbReference type="ARBA" id="ARBA00022801"/>
    </source>
</evidence>
<accession>A6DS41</accession>